<feature type="transmembrane region" description="Helical" evidence="1">
    <location>
        <begin position="12"/>
        <end position="34"/>
    </location>
</feature>
<dbReference type="AlphaFoldDB" id="A0A967APV2"/>
<keyword evidence="3" id="KW-1185">Reference proteome</keyword>
<reference evidence="2" key="1">
    <citation type="submission" date="2019-07" db="EMBL/GenBank/DDBJ databases">
        <authorList>
            <person name="De-Chao Zhang Q."/>
        </authorList>
    </citation>
    <scope>NUCLEOTIDE SEQUENCE</scope>
    <source>
        <strain evidence="2">TP-CH-4</strain>
    </source>
</reference>
<dbReference type="EMBL" id="VIKU02000001">
    <property type="protein sequence ID" value="NHF58139.1"/>
    <property type="molecule type" value="Genomic_DNA"/>
</dbReference>
<evidence type="ECO:0000256" key="1">
    <source>
        <dbReference type="SAM" id="Phobius"/>
    </source>
</evidence>
<protein>
    <submittedName>
        <fullName evidence="2">Uncharacterized protein</fullName>
    </submittedName>
</protein>
<keyword evidence="1" id="KW-0812">Transmembrane</keyword>
<accession>A0A967APV2</accession>
<proteinExistence type="predicted"/>
<comment type="caution">
    <text evidence="2">The sequence shown here is derived from an EMBL/GenBank/DDBJ whole genome shotgun (WGS) entry which is preliminary data.</text>
</comment>
<feature type="transmembrane region" description="Helical" evidence="1">
    <location>
        <begin position="40"/>
        <end position="67"/>
    </location>
</feature>
<reference evidence="2" key="2">
    <citation type="submission" date="2020-03" db="EMBL/GenBank/DDBJ databases">
        <title>Flavobacteriaceae bacterium strain TP-CH-4, a member of the family Flavobacteriaceae isolated from a deep-sea seamount.</title>
        <authorList>
            <person name="Zhang D.-C."/>
        </authorList>
    </citation>
    <scope>NUCLEOTIDE SEQUENCE</scope>
    <source>
        <strain evidence="2">TP-CH-4</strain>
    </source>
</reference>
<keyword evidence="1" id="KW-1133">Transmembrane helix</keyword>
<sequence>MRAYFKSGLNRVALRIAQVSFAVGTLFFLIYLFAPVDPVILWGIVFLVLFFGVYAVLVMTLFINLLVHFKDFEEHLVALVLSLLNLSIAFLYLQLL</sequence>
<evidence type="ECO:0000313" key="2">
    <source>
        <dbReference type="EMBL" id="NHF58139.1"/>
    </source>
</evidence>
<dbReference type="Proteomes" id="UP000707206">
    <property type="component" value="Unassembled WGS sequence"/>
</dbReference>
<organism evidence="2 3">
    <name type="scientific">Pelagihabitans pacificus</name>
    <dbReference type="NCBI Taxonomy" id="2696054"/>
    <lineage>
        <taxon>Bacteria</taxon>
        <taxon>Pseudomonadati</taxon>
        <taxon>Bacteroidota</taxon>
        <taxon>Flavobacteriia</taxon>
        <taxon>Flavobacteriales</taxon>
        <taxon>Flavobacteriaceae</taxon>
        <taxon>Pelagihabitans</taxon>
    </lineage>
</organism>
<name>A0A967APV2_9FLAO</name>
<dbReference type="RefSeq" id="WP_152572644.1">
    <property type="nucleotide sequence ID" value="NZ_VIKU02000001.1"/>
</dbReference>
<keyword evidence="1" id="KW-0472">Membrane</keyword>
<feature type="transmembrane region" description="Helical" evidence="1">
    <location>
        <begin position="76"/>
        <end position="95"/>
    </location>
</feature>
<gene>
    <name evidence="2" type="ORF">FK220_002220</name>
</gene>
<evidence type="ECO:0000313" key="3">
    <source>
        <dbReference type="Proteomes" id="UP000707206"/>
    </source>
</evidence>